<feature type="domain" description="SGNH hydrolase-type esterase" evidence="2">
    <location>
        <begin position="60"/>
        <end position="219"/>
    </location>
</feature>
<gene>
    <name evidence="3" type="ORF">ACFOGJ_07810</name>
</gene>
<evidence type="ECO:0000313" key="3">
    <source>
        <dbReference type="EMBL" id="MFC3227128.1"/>
    </source>
</evidence>
<proteinExistence type="predicted"/>
<dbReference type="RefSeq" id="WP_379899291.1">
    <property type="nucleotide sequence ID" value="NZ_JBHRTR010000020.1"/>
</dbReference>
<dbReference type="PANTHER" id="PTHR30383:SF24">
    <property type="entry name" value="THIOESTERASE 1_PROTEASE 1_LYSOPHOSPHOLIPASE L1"/>
    <property type="match status" value="1"/>
</dbReference>
<keyword evidence="4" id="KW-1185">Reference proteome</keyword>
<feature type="signal peptide" evidence="1">
    <location>
        <begin position="1"/>
        <end position="49"/>
    </location>
</feature>
<dbReference type="Gene3D" id="3.40.50.1110">
    <property type="entry name" value="SGNH hydrolase"/>
    <property type="match status" value="1"/>
</dbReference>
<dbReference type="InterPro" id="IPR013830">
    <property type="entry name" value="SGNH_hydro"/>
</dbReference>
<evidence type="ECO:0000313" key="4">
    <source>
        <dbReference type="Proteomes" id="UP001595528"/>
    </source>
</evidence>
<evidence type="ECO:0000256" key="1">
    <source>
        <dbReference type="SAM" id="SignalP"/>
    </source>
</evidence>
<dbReference type="EMBL" id="JBHRTR010000020">
    <property type="protein sequence ID" value="MFC3227128.1"/>
    <property type="molecule type" value="Genomic_DNA"/>
</dbReference>
<keyword evidence="1" id="KW-0732">Signal</keyword>
<dbReference type="SUPFAM" id="SSF52266">
    <property type="entry name" value="SGNH hydrolase"/>
    <property type="match status" value="1"/>
</dbReference>
<accession>A0ABV7KXM0</accession>
<dbReference type="PANTHER" id="PTHR30383">
    <property type="entry name" value="THIOESTERASE 1/PROTEASE 1/LYSOPHOSPHOLIPASE L1"/>
    <property type="match status" value="1"/>
</dbReference>
<dbReference type="Proteomes" id="UP001595528">
    <property type="component" value="Unassembled WGS sequence"/>
</dbReference>
<reference evidence="4" key="1">
    <citation type="journal article" date="2019" name="Int. J. Syst. Evol. Microbiol.">
        <title>The Global Catalogue of Microorganisms (GCM) 10K type strain sequencing project: providing services to taxonomists for standard genome sequencing and annotation.</title>
        <authorList>
            <consortium name="The Broad Institute Genomics Platform"/>
            <consortium name="The Broad Institute Genome Sequencing Center for Infectious Disease"/>
            <person name="Wu L."/>
            <person name="Ma J."/>
        </authorList>
    </citation>
    <scope>NUCLEOTIDE SEQUENCE [LARGE SCALE GENOMIC DNA]</scope>
    <source>
        <strain evidence="4">KCTC 42964</strain>
    </source>
</reference>
<organism evidence="3 4">
    <name type="scientific">Marinibaculum pumilum</name>
    <dbReference type="NCBI Taxonomy" id="1766165"/>
    <lineage>
        <taxon>Bacteria</taxon>
        <taxon>Pseudomonadati</taxon>
        <taxon>Pseudomonadota</taxon>
        <taxon>Alphaproteobacteria</taxon>
        <taxon>Rhodospirillales</taxon>
        <taxon>Rhodospirillaceae</taxon>
        <taxon>Marinibaculum</taxon>
    </lineage>
</organism>
<dbReference type="PROSITE" id="PS51318">
    <property type="entry name" value="TAT"/>
    <property type="match status" value="1"/>
</dbReference>
<comment type="caution">
    <text evidence="3">The sequence shown here is derived from an EMBL/GenBank/DDBJ whole genome shotgun (WGS) entry which is preliminary data.</text>
</comment>
<dbReference type="InterPro" id="IPR051532">
    <property type="entry name" value="Ester_Hydrolysis_Enzymes"/>
</dbReference>
<sequence length="236" mass="24360">MPRRGRGPEGAYGRPAARIKAKPRRRNILKGLVVAAIAVLLLPALPAAAADDDPVVITMLGDSITAGYGLAEGEAPPAQLQAWLRDKGVQARVVNAGVSGDTTAGGLARLDWVLAEKPDFLIVALGANDALRGIDPASARDNLDAILVGAKDRGIPVLLAGMLAPPNLGADYAAAFNPIYADLAAKYDIALYPFLLDGVAIRPELNQADGIHPNAAGAALLAERMGPAVLEFVRGG</sequence>
<name>A0ABV7KXM0_9PROT</name>
<evidence type="ECO:0000259" key="2">
    <source>
        <dbReference type="Pfam" id="PF13472"/>
    </source>
</evidence>
<dbReference type="Pfam" id="PF13472">
    <property type="entry name" value="Lipase_GDSL_2"/>
    <property type="match status" value="1"/>
</dbReference>
<dbReference type="InterPro" id="IPR036514">
    <property type="entry name" value="SGNH_hydro_sf"/>
</dbReference>
<protein>
    <submittedName>
        <fullName evidence="3">Arylesterase</fullName>
    </submittedName>
</protein>
<dbReference type="InterPro" id="IPR006311">
    <property type="entry name" value="TAT_signal"/>
</dbReference>
<feature type="chain" id="PRO_5046044892" evidence="1">
    <location>
        <begin position="50"/>
        <end position="236"/>
    </location>
</feature>
<dbReference type="CDD" id="cd01822">
    <property type="entry name" value="Lysophospholipase_L1_like"/>
    <property type="match status" value="1"/>
</dbReference>